<dbReference type="VEuPathDB" id="FungiDB:EMCG_04096"/>
<gene>
    <name evidence="2" type="ORF">EMCG_04096</name>
</gene>
<evidence type="ECO:0000256" key="1">
    <source>
        <dbReference type="SAM" id="MobiDB-lite"/>
    </source>
</evidence>
<proteinExistence type="predicted"/>
<accession>A0A0G2HTA4</accession>
<organism evidence="2 3">
    <name type="scientific">[Emmonsia] crescens</name>
    <dbReference type="NCBI Taxonomy" id="73230"/>
    <lineage>
        <taxon>Eukaryota</taxon>
        <taxon>Fungi</taxon>
        <taxon>Dikarya</taxon>
        <taxon>Ascomycota</taxon>
        <taxon>Pezizomycotina</taxon>
        <taxon>Eurotiomycetes</taxon>
        <taxon>Eurotiomycetidae</taxon>
        <taxon>Onygenales</taxon>
        <taxon>Ajellomycetaceae</taxon>
        <taxon>Emergomyces</taxon>
    </lineage>
</organism>
<dbReference type="AlphaFoldDB" id="A0A0G2HTA4"/>
<reference evidence="3" key="1">
    <citation type="journal article" date="2015" name="PLoS Genet.">
        <title>The dynamic genome and transcriptome of the human fungal pathogen Blastomyces and close relative Emmonsia.</title>
        <authorList>
            <person name="Munoz J.F."/>
            <person name="Gauthier G.M."/>
            <person name="Desjardins C.A."/>
            <person name="Gallo J.E."/>
            <person name="Holder J."/>
            <person name="Sullivan T.D."/>
            <person name="Marty A.J."/>
            <person name="Carmen J.C."/>
            <person name="Chen Z."/>
            <person name="Ding L."/>
            <person name="Gujja S."/>
            <person name="Magrini V."/>
            <person name="Misas E."/>
            <person name="Mitreva M."/>
            <person name="Priest M."/>
            <person name="Saif S."/>
            <person name="Whiston E.A."/>
            <person name="Young S."/>
            <person name="Zeng Q."/>
            <person name="Goldman W.E."/>
            <person name="Mardis E.R."/>
            <person name="Taylor J.W."/>
            <person name="McEwen J.G."/>
            <person name="Clay O.K."/>
            <person name="Klein B.S."/>
            <person name="Cuomo C.A."/>
        </authorList>
    </citation>
    <scope>NUCLEOTIDE SEQUENCE [LARGE SCALE GENOMIC DNA]</scope>
    <source>
        <strain evidence="3">UAMH 3008</strain>
    </source>
</reference>
<feature type="region of interest" description="Disordered" evidence="1">
    <location>
        <begin position="1"/>
        <end position="22"/>
    </location>
</feature>
<comment type="caution">
    <text evidence="2">The sequence shown here is derived from an EMBL/GenBank/DDBJ whole genome shotgun (WGS) entry which is preliminary data.</text>
</comment>
<protein>
    <submittedName>
        <fullName evidence="2">Uncharacterized protein</fullName>
    </submittedName>
</protein>
<dbReference type="EMBL" id="LCZI01001317">
    <property type="protein sequence ID" value="KKZ61288.1"/>
    <property type="molecule type" value="Genomic_DNA"/>
</dbReference>
<dbReference type="OrthoDB" id="4653208at2759"/>
<evidence type="ECO:0000313" key="2">
    <source>
        <dbReference type="EMBL" id="KKZ61288.1"/>
    </source>
</evidence>
<evidence type="ECO:0000313" key="3">
    <source>
        <dbReference type="Proteomes" id="UP000034164"/>
    </source>
</evidence>
<dbReference type="Proteomes" id="UP000034164">
    <property type="component" value="Unassembled WGS sequence"/>
</dbReference>
<sequence length="315" mass="34740">MSASQSPEPAEAVRPSKDGERTVTYHPSHLLAEVGKSINTALPDLKVSIPYKTTLGECLKTVSDRLSSSGIEDWEITIDPLIPTLRKRTLRDQALLHTQASEKSSSLTKPIRLQYDTSKVPLPTPLSRQLKQRVKENAQTFPPFEQPDPLTIRAALESGTLPVPTVTANLVLEGVDDNSKVEKIENAVMLFDTSAQQTILTDDMLSSEFRDYLQNDPVHDPYRLKEGGGPGCWVLLCANIEFTNTVIRLCTIALVVQKSAMPSSRSGIIFGQKGGLDSICNRSIPARFLQTRDDHVWGDIIVDQYIDLEGKVATC</sequence>
<name>A0A0G2HTA4_9EURO</name>